<reference evidence="2 3" key="1">
    <citation type="submission" date="2020-09" db="EMBL/GenBank/DDBJ databases">
        <title>De no assembly of potato wild relative species, Solanum commersonii.</title>
        <authorList>
            <person name="Cho K."/>
        </authorList>
    </citation>
    <scope>NUCLEOTIDE SEQUENCE [LARGE SCALE GENOMIC DNA]</scope>
    <source>
        <strain evidence="2">LZ3.2</strain>
        <tissue evidence="2">Leaf</tissue>
    </source>
</reference>
<evidence type="ECO:0000256" key="1">
    <source>
        <dbReference type="SAM" id="MobiDB-lite"/>
    </source>
</evidence>
<protein>
    <submittedName>
        <fullName evidence="2">Uncharacterized protein</fullName>
    </submittedName>
</protein>
<dbReference type="Proteomes" id="UP000824120">
    <property type="component" value="Chromosome 10"/>
</dbReference>
<feature type="region of interest" description="Disordered" evidence="1">
    <location>
        <begin position="1"/>
        <end position="96"/>
    </location>
</feature>
<proteinExistence type="predicted"/>
<organism evidence="2 3">
    <name type="scientific">Solanum commersonii</name>
    <name type="common">Commerson's wild potato</name>
    <name type="synonym">Commerson's nightshade</name>
    <dbReference type="NCBI Taxonomy" id="4109"/>
    <lineage>
        <taxon>Eukaryota</taxon>
        <taxon>Viridiplantae</taxon>
        <taxon>Streptophyta</taxon>
        <taxon>Embryophyta</taxon>
        <taxon>Tracheophyta</taxon>
        <taxon>Spermatophyta</taxon>
        <taxon>Magnoliopsida</taxon>
        <taxon>eudicotyledons</taxon>
        <taxon>Gunneridae</taxon>
        <taxon>Pentapetalae</taxon>
        <taxon>asterids</taxon>
        <taxon>lamiids</taxon>
        <taxon>Solanales</taxon>
        <taxon>Solanaceae</taxon>
        <taxon>Solanoideae</taxon>
        <taxon>Solaneae</taxon>
        <taxon>Solanum</taxon>
    </lineage>
</organism>
<accession>A0A9J5X184</accession>
<feature type="compositionally biased region" description="Basic and acidic residues" evidence="1">
    <location>
        <begin position="80"/>
        <end position="93"/>
    </location>
</feature>
<name>A0A9J5X184_SOLCO</name>
<gene>
    <name evidence="2" type="ORF">H5410_052074</name>
</gene>
<evidence type="ECO:0000313" key="2">
    <source>
        <dbReference type="EMBL" id="KAG5581447.1"/>
    </source>
</evidence>
<comment type="caution">
    <text evidence="2">The sequence shown here is derived from an EMBL/GenBank/DDBJ whole genome shotgun (WGS) entry which is preliminary data.</text>
</comment>
<sequence>MERLVLTHPKGDKRKYVTRSETQKVMGSTIAKSKAQTERNRKRRREGVEPEQPASAPLSNEDSEIKSEDAAKYMAKRRRKAEEERVKSKEDKKWGKKLPARRVKNVEIHLDEETVGIILEVPVVGIRTVEGCKPISDFLKLATKRGDAKHAGLPK</sequence>
<dbReference type="OrthoDB" id="1303972at2759"/>
<keyword evidence="3" id="KW-1185">Reference proteome</keyword>
<evidence type="ECO:0000313" key="3">
    <source>
        <dbReference type="Proteomes" id="UP000824120"/>
    </source>
</evidence>
<dbReference type="AlphaFoldDB" id="A0A9J5X184"/>
<dbReference type="EMBL" id="JACXVP010000010">
    <property type="protein sequence ID" value="KAG5581447.1"/>
    <property type="molecule type" value="Genomic_DNA"/>
</dbReference>